<dbReference type="InterPro" id="IPR018060">
    <property type="entry name" value="HTH_AraC"/>
</dbReference>
<dbReference type="InterPro" id="IPR017853">
    <property type="entry name" value="GH"/>
</dbReference>
<dbReference type="RefSeq" id="WP_212698581.1">
    <property type="nucleotide sequence ID" value="NZ_CP058649.1"/>
</dbReference>
<dbReference type="InterPro" id="IPR049166">
    <property type="entry name" value="GH39_cat"/>
</dbReference>
<evidence type="ECO:0000313" key="8">
    <source>
        <dbReference type="EMBL" id="QUI23080.1"/>
    </source>
</evidence>
<organism evidence="8 9">
    <name type="scientific">Vallitalea pronyensis</name>
    <dbReference type="NCBI Taxonomy" id="1348613"/>
    <lineage>
        <taxon>Bacteria</taxon>
        <taxon>Bacillati</taxon>
        <taxon>Bacillota</taxon>
        <taxon>Clostridia</taxon>
        <taxon>Lachnospirales</taxon>
        <taxon>Vallitaleaceae</taxon>
        <taxon>Vallitalea</taxon>
    </lineage>
</organism>
<name>A0A8J8SGS7_9FIRM</name>
<dbReference type="AlphaFoldDB" id="A0A8J8SGS7"/>
<dbReference type="InterPro" id="IPR018062">
    <property type="entry name" value="HTH_AraC-typ_CS"/>
</dbReference>
<comment type="similarity">
    <text evidence="1">Belongs to the glycosyl hydrolase 39 family.</text>
</comment>
<keyword evidence="2" id="KW-0378">Hydrolase</keyword>
<evidence type="ECO:0000256" key="3">
    <source>
        <dbReference type="ARBA" id="ARBA00023015"/>
    </source>
</evidence>
<evidence type="ECO:0000256" key="4">
    <source>
        <dbReference type="ARBA" id="ARBA00023125"/>
    </source>
</evidence>
<evidence type="ECO:0000313" key="9">
    <source>
        <dbReference type="Proteomes" id="UP000683246"/>
    </source>
</evidence>
<dbReference type="PROSITE" id="PS01124">
    <property type="entry name" value="HTH_ARAC_FAMILY_2"/>
    <property type="match status" value="1"/>
</dbReference>
<dbReference type="InterPro" id="IPR003313">
    <property type="entry name" value="AraC-bd"/>
</dbReference>
<dbReference type="PROSITE" id="PS00041">
    <property type="entry name" value="HTH_ARAC_FAMILY_1"/>
    <property type="match status" value="1"/>
</dbReference>
<evidence type="ECO:0000256" key="1">
    <source>
        <dbReference type="ARBA" id="ARBA00008875"/>
    </source>
</evidence>
<dbReference type="InterPro" id="IPR011051">
    <property type="entry name" value="RmlC_Cupin_sf"/>
</dbReference>
<dbReference type="SUPFAM" id="SSF51182">
    <property type="entry name" value="RmlC-like cupins"/>
    <property type="match status" value="1"/>
</dbReference>
<proteinExistence type="inferred from homology"/>
<evidence type="ECO:0000256" key="6">
    <source>
        <dbReference type="ARBA" id="ARBA00023295"/>
    </source>
</evidence>
<keyword evidence="5" id="KW-0804">Transcription</keyword>
<dbReference type="GO" id="GO:0016798">
    <property type="term" value="F:hydrolase activity, acting on glycosyl bonds"/>
    <property type="evidence" value="ECO:0007669"/>
    <property type="project" value="UniProtKB-KW"/>
</dbReference>
<dbReference type="Pfam" id="PF12833">
    <property type="entry name" value="HTH_18"/>
    <property type="match status" value="1"/>
</dbReference>
<accession>A0A8J8SGS7</accession>
<dbReference type="KEGG" id="vpy:HZI73_12625"/>
<dbReference type="PANTHER" id="PTHR43280:SF2">
    <property type="entry name" value="HTH-TYPE TRANSCRIPTIONAL REGULATOR EXSA"/>
    <property type="match status" value="1"/>
</dbReference>
<dbReference type="SUPFAM" id="SSF51011">
    <property type="entry name" value="Glycosyl hydrolase domain"/>
    <property type="match status" value="1"/>
</dbReference>
<feature type="domain" description="HTH araC/xylS-type" evidence="7">
    <location>
        <begin position="176"/>
        <end position="274"/>
    </location>
</feature>
<protein>
    <submittedName>
        <fullName evidence="8">Helix-turn-helix domain-containing protein</fullName>
    </submittedName>
</protein>
<dbReference type="Pfam" id="PF02311">
    <property type="entry name" value="AraC_binding"/>
    <property type="match status" value="1"/>
</dbReference>
<dbReference type="Gene3D" id="2.60.120.10">
    <property type="entry name" value="Jelly Rolls"/>
    <property type="match status" value="1"/>
</dbReference>
<dbReference type="EMBL" id="CP058649">
    <property type="protein sequence ID" value="QUI23080.1"/>
    <property type="molecule type" value="Genomic_DNA"/>
</dbReference>
<keyword evidence="9" id="KW-1185">Reference proteome</keyword>
<dbReference type="PANTHER" id="PTHR43280">
    <property type="entry name" value="ARAC-FAMILY TRANSCRIPTIONAL REGULATOR"/>
    <property type="match status" value="1"/>
</dbReference>
<dbReference type="SUPFAM" id="SSF46689">
    <property type="entry name" value="Homeodomain-like"/>
    <property type="match status" value="2"/>
</dbReference>
<keyword evidence="3" id="KW-0805">Transcription regulation</keyword>
<dbReference type="Gene3D" id="2.60.40.1500">
    <property type="entry name" value="Glycosyl hydrolase domain, family 39"/>
    <property type="match status" value="1"/>
</dbReference>
<evidence type="ECO:0000256" key="5">
    <source>
        <dbReference type="ARBA" id="ARBA00023163"/>
    </source>
</evidence>
<dbReference type="Proteomes" id="UP000683246">
    <property type="component" value="Chromosome"/>
</dbReference>
<dbReference type="Gene3D" id="1.10.10.60">
    <property type="entry name" value="Homeodomain-like"/>
    <property type="match status" value="2"/>
</dbReference>
<reference evidence="8" key="1">
    <citation type="submission" date="2020-07" db="EMBL/GenBank/DDBJ databases">
        <title>Vallitalea pronyensis genome.</title>
        <authorList>
            <person name="Postec A."/>
        </authorList>
    </citation>
    <scope>NUCLEOTIDE SEQUENCE</scope>
    <source>
        <strain evidence="8">FatNI3</strain>
    </source>
</reference>
<keyword evidence="6" id="KW-0326">Glycosidase</keyword>
<dbReference type="GO" id="GO:0003700">
    <property type="term" value="F:DNA-binding transcription factor activity"/>
    <property type="evidence" value="ECO:0007669"/>
    <property type="project" value="InterPro"/>
</dbReference>
<dbReference type="GO" id="GO:0043565">
    <property type="term" value="F:sequence-specific DNA binding"/>
    <property type="evidence" value="ECO:0007669"/>
    <property type="project" value="InterPro"/>
</dbReference>
<keyword evidence="4" id="KW-0238">DNA-binding</keyword>
<dbReference type="Gene3D" id="3.20.20.80">
    <property type="entry name" value="Glycosidases"/>
    <property type="match status" value="1"/>
</dbReference>
<gene>
    <name evidence="8" type="ORF">HZI73_12625</name>
</gene>
<sequence length="747" mass="88546">MNTKFEIIKHSGNLPFSIFLHESNRVYPMNWHKEIEILFVLQGAIRVKIRDTSYMVNEDNIILINSYEMHEITPMEENIVILVFQLDPYFYQKYYNGFTEIIFHMNSTMLSKDPNTYSTIKENLVMMMWYRLNKENTYQIKLLKQSLALVELLLRNFKKTMVYDRQLNDRSQQRLISIIEKINKNYNKKLTLSQIADQEYISIHYLSKFFKNRVGIGFNKYLNLFRLNMSMNDLLNSNKMIIDIALDHGFSSVKAYNKLFKETYNDTPSAFRKKYLNELSPKKKVSYISNNGRYILHNYIQHHAKDFLSGNLNQVYYLNLNMLQKDTTPIKKEKVIQLNLPPMGFNIVMGQKLHEIVSEIKIDYIRFNAFTHMVMSYDSQEPHWFYIDQILDTFMALGTHPFLTLAYDEQYGSIQQWFLLTEKFIQHCVHKYGIQKVSLWKFELVCETLQDMGQHIHFLKKVSQHHSALKLGITLHAQDEGLLPDLFNQLMVPHLSFVTLEIEAKDYDTRKNTVSGLLTQLNLRHLQLYCHLIYPANELNDTCFIGSYYIKQYLSNHRHTTLIIPFMDHPTPTKPFHGAYGLLTYNGLKKAFYNVYYLLSKLDGDVISQGDYYIAVKNHDRYYILLYYYHQQLDHILIDPDNTMTYSTYKQQVMSRLTTIVYAGLKLNHSHYKVRTYVLNEDNGCIFTHWMNMGAPQHMDQEDMRFLMSKERMKLHVASIPAKDTLHLECSMKSNEIQLVEIWEDIE</sequence>
<dbReference type="InterPro" id="IPR009057">
    <property type="entry name" value="Homeodomain-like_sf"/>
</dbReference>
<dbReference type="SMART" id="SM00342">
    <property type="entry name" value="HTH_ARAC"/>
    <property type="match status" value="1"/>
</dbReference>
<evidence type="ECO:0000259" key="7">
    <source>
        <dbReference type="PROSITE" id="PS01124"/>
    </source>
</evidence>
<evidence type="ECO:0000256" key="2">
    <source>
        <dbReference type="ARBA" id="ARBA00022801"/>
    </source>
</evidence>
<dbReference type="Pfam" id="PF01229">
    <property type="entry name" value="Glyco_hydro_39"/>
    <property type="match status" value="1"/>
</dbReference>
<dbReference type="InterPro" id="IPR014710">
    <property type="entry name" value="RmlC-like_jellyroll"/>
</dbReference>
<dbReference type="SUPFAM" id="SSF51445">
    <property type="entry name" value="(Trans)glycosidases"/>
    <property type="match status" value="1"/>
</dbReference>